<reference evidence="3" key="1">
    <citation type="submission" date="2020-10" db="EMBL/GenBank/DDBJ databases">
        <authorList>
            <person name="Gilroy R."/>
        </authorList>
    </citation>
    <scope>NUCLEOTIDE SEQUENCE</scope>
    <source>
        <strain evidence="3">ChiSjej2B20-13462</strain>
    </source>
</reference>
<dbReference type="PANTHER" id="PTHR42693:SF33">
    <property type="entry name" value="ARYLSULFATASE"/>
    <property type="match status" value="1"/>
</dbReference>
<evidence type="ECO:0000313" key="4">
    <source>
        <dbReference type="Proteomes" id="UP000886874"/>
    </source>
</evidence>
<evidence type="ECO:0000256" key="1">
    <source>
        <dbReference type="ARBA" id="ARBA00008779"/>
    </source>
</evidence>
<accession>A0A9D1CNE4</accession>
<dbReference type="PANTHER" id="PTHR42693">
    <property type="entry name" value="ARYLSULFATASE FAMILY MEMBER"/>
    <property type="match status" value="1"/>
</dbReference>
<dbReference type="GO" id="GO:0004065">
    <property type="term" value="F:arylsulfatase activity"/>
    <property type="evidence" value="ECO:0007669"/>
    <property type="project" value="TreeGrafter"/>
</dbReference>
<sequence>MAAARPNLDRMAAMGLRFENFFCTSPVCSPARQPLPGRSFVPWLTQPDLPQPAPVVVFDEYGPVRMIRRRDGKLVLRYPDGPDEFYDLARDPDEEHNLYGQPQCEERIAALRRELEAWFDRYADPGFDARQEAVTGTGQHDRPGSYAVSEDRCGPRPRYVLGE</sequence>
<evidence type="ECO:0000313" key="3">
    <source>
        <dbReference type="EMBL" id="HIQ69365.1"/>
    </source>
</evidence>
<dbReference type="EMBL" id="DVFN01000052">
    <property type="protein sequence ID" value="HIQ69365.1"/>
    <property type="molecule type" value="Genomic_DNA"/>
</dbReference>
<dbReference type="AlphaFoldDB" id="A0A9D1CNE4"/>
<dbReference type="SUPFAM" id="SSF53649">
    <property type="entry name" value="Alkaline phosphatase-like"/>
    <property type="match status" value="2"/>
</dbReference>
<protein>
    <recommendedName>
        <fullName evidence="5">Sulfatase</fullName>
    </recommendedName>
</protein>
<evidence type="ECO:0008006" key="5">
    <source>
        <dbReference type="Google" id="ProtNLM"/>
    </source>
</evidence>
<feature type="region of interest" description="Disordered" evidence="2">
    <location>
        <begin position="130"/>
        <end position="163"/>
    </location>
</feature>
<comment type="caution">
    <text evidence="3">The sequence shown here is derived from an EMBL/GenBank/DDBJ whole genome shotgun (WGS) entry which is preliminary data.</text>
</comment>
<evidence type="ECO:0000256" key="2">
    <source>
        <dbReference type="SAM" id="MobiDB-lite"/>
    </source>
</evidence>
<organism evidence="3 4">
    <name type="scientific">Candidatus Avoscillospira stercorigallinarum</name>
    <dbReference type="NCBI Taxonomy" id="2840708"/>
    <lineage>
        <taxon>Bacteria</taxon>
        <taxon>Bacillati</taxon>
        <taxon>Bacillota</taxon>
        <taxon>Clostridia</taxon>
        <taxon>Eubacteriales</taxon>
        <taxon>Oscillospiraceae</taxon>
        <taxon>Oscillospiraceae incertae sedis</taxon>
        <taxon>Candidatus Avoscillospira</taxon>
    </lineage>
</organism>
<gene>
    <name evidence="3" type="ORF">IAA67_03425</name>
</gene>
<name>A0A9D1CNE4_9FIRM</name>
<proteinExistence type="inferred from homology"/>
<dbReference type="Proteomes" id="UP000886874">
    <property type="component" value="Unassembled WGS sequence"/>
</dbReference>
<feature type="compositionally biased region" description="Basic and acidic residues" evidence="2">
    <location>
        <begin position="139"/>
        <end position="154"/>
    </location>
</feature>
<dbReference type="InterPro" id="IPR017850">
    <property type="entry name" value="Alkaline_phosphatase_core_sf"/>
</dbReference>
<comment type="similarity">
    <text evidence="1">Belongs to the sulfatase family.</text>
</comment>
<reference evidence="3" key="2">
    <citation type="journal article" date="2021" name="PeerJ">
        <title>Extensive microbial diversity within the chicken gut microbiome revealed by metagenomics and culture.</title>
        <authorList>
            <person name="Gilroy R."/>
            <person name="Ravi A."/>
            <person name="Getino M."/>
            <person name="Pursley I."/>
            <person name="Horton D.L."/>
            <person name="Alikhan N.F."/>
            <person name="Baker D."/>
            <person name="Gharbi K."/>
            <person name="Hall N."/>
            <person name="Watson M."/>
            <person name="Adriaenssens E.M."/>
            <person name="Foster-Nyarko E."/>
            <person name="Jarju S."/>
            <person name="Secka A."/>
            <person name="Antonio M."/>
            <person name="Oren A."/>
            <person name="Chaudhuri R.R."/>
            <person name="La Ragione R."/>
            <person name="Hildebrand F."/>
            <person name="Pallen M.J."/>
        </authorList>
    </citation>
    <scope>NUCLEOTIDE SEQUENCE</scope>
    <source>
        <strain evidence="3">ChiSjej2B20-13462</strain>
    </source>
</reference>
<dbReference type="Gene3D" id="3.40.720.10">
    <property type="entry name" value="Alkaline Phosphatase, subunit A"/>
    <property type="match status" value="2"/>
</dbReference>
<dbReference type="InterPro" id="IPR050738">
    <property type="entry name" value="Sulfatase"/>
</dbReference>